<keyword evidence="7" id="KW-1185">Reference proteome</keyword>
<evidence type="ECO:0000256" key="4">
    <source>
        <dbReference type="SAM" id="MobiDB-lite"/>
    </source>
</evidence>
<proteinExistence type="inferred from homology"/>
<dbReference type="GO" id="GO:0007023">
    <property type="term" value="P:post-chaperonin tubulin folding pathway"/>
    <property type="evidence" value="ECO:0007669"/>
    <property type="project" value="InterPro"/>
</dbReference>
<evidence type="ECO:0000313" key="6">
    <source>
        <dbReference type="EMBL" id="RSH84265.1"/>
    </source>
</evidence>
<gene>
    <name evidence="6" type="ORF">EHS24_005779</name>
</gene>
<evidence type="ECO:0000256" key="2">
    <source>
        <dbReference type="ARBA" id="ARBA00008848"/>
    </source>
</evidence>
<accession>A0A427XZV0</accession>
<feature type="domain" description="C-CAP/cofactor C-like" evidence="5">
    <location>
        <begin position="135"/>
        <end position="262"/>
    </location>
</feature>
<dbReference type="PANTHER" id="PTHR15139:SF0">
    <property type="entry name" value="TUBULIN-SPECIFIC CHAPERONE C"/>
    <property type="match status" value="1"/>
</dbReference>
<dbReference type="Proteomes" id="UP000279236">
    <property type="component" value="Unassembled WGS sequence"/>
</dbReference>
<comment type="similarity">
    <text evidence="2">Belongs to the TBCC family.</text>
</comment>
<dbReference type="OrthoDB" id="194775at2759"/>
<evidence type="ECO:0000259" key="5">
    <source>
        <dbReference type="PROSITE" id="PS51329"/>
    </source>
</evidence>
<dbReference type="InterPro" id="IPR038397">
    <property type="entry name" value="TBCC_N_sf"/>
</dbReference>
<dbReference type="InterPro" id="IPR012945">
    <property type="entry name" value="Tubulin-bd_cofactor_C_dom"/>
</dbReference>
<dbReference type="RefSeq" id="XP_028477713.1">
    <property type="nucleotide sequence ID" value="XM_028621261.1"/>
</dbReference>
<dbReference type="GeneID" id="39590322"/>
<feature type="compositionally biased region" description="Pro residues" evidence="4">
    <location>
        <begin position="96"/>
        <end position="110"/>
    </location>
</feature>
<keyword evidence="3" id="KW-0963">Cytoplasm</keyword>
<name>A0A427XZV0_9TREE</name>
<evidence type="ECO:0000313" key="7">
    <source>
        <dbReference type="Proteomes" id="UP000279236"/>
    </source>
</evidence>
<dbReference type="PANTHER" id="PTHR15139">
    <property type="entry name" value="TUBULIN FOLDING COFACTOR C"/>
    <property type="match status" value="1"/>
</dbReference>
<evidence type="ECO:0000256" key="3">
    <source>
        <dbReference type="ARBA" id="ARBA00022490"/>
    </source>
</evidence>
<dbReference type="EMBL" id="RSCE01000003">
    <property type="protein sequence ID" value="RSH84265.1"/>
    <property type="molecule type" value="Genomic_DNA"/>
</dbReference>
<dbReference type="PROSITE" id="PS51329">
    <property type="entry name" value="C_CAP_COFACTOR_C"/>
    <property type="match status" value="1"/>
</dbReference>
<dbReference type="Gene3D" id="2.160.20.70">
    <property type="match status" value="1"/>
</dbReference>
<dbReference type="Pfam" id="PF07986">
    <property type="entry name" value="TBCC"/>
    <property type="match status" value="1"/>
</dbReference>
<organism evidence="6 7">
    <name type="scientific">Apiotrichum porosum</name>
    <dbReference type="NCBI Taxonomy" id="105984"/>
    <lineage>
        <taxon>Eukaryota</taxon>
        <taxon>Fungi</taxon>
        <taxon>Dikarya</taxon>
        <taxon>Basidiomycota</taxon>
        <taxon>Agaricomycotina</taxon>
        <taxon>Tremellomycetes</taxon>
        <taxon>Trichosporonales</taxon>
        <taxon>Trichosporonaceae</taxon>
        <taxon>Apiotrichum</taxon>
    </lineage>
</organism>
<dbReference type="Gene3D" id="1.20.58.1250">
    <property type="entry name" value="Tubulin Binding Cofactor C, N-terminal domain"/>
    <property type="match status" value="1"/>
</dbReference>
<reference evidence="6 7" key="1">
    <citation type="submission" date="2018-11" db="EMBL/GenBank/DDBJ databases">
        <title>Genome sequence of Apiotrichum porosum DSM 27194.</title>
        <authorList>
            <person name="Aliyu H."/>
            <person name="Gorte O."/>
            <person name="Ochsenreither K."/>
        </authorList>
    </citation>
    <scope>NUCLEOTIDE SEQUENCE [LARGE SCALE GENOMIC DNA]</scope>
    <source>
        <strain evidence="6 7">DSM 27194</strain>
    </source>
</reference>
<feature type="region of interest" description="Disordered" evidence="4">
    <location>
        <begin position="83"/>
        <end position="113"/>
    </location>
</feature>
<dbReference type="InterPro" id="IPR027684">
    <property type="entry name" value="TBCC"/>
</dbReference>
<dbReference type="STRING" id="105984.A0A427XZV0"/>
<evidence type="ECO:0000256" key="1">
    <source>
        <dbReference type="ARBA" id="ARBA00004496"/>
    </source>
</evidence>
<sequence length="311" mass="32432">MASTSASATFYTEFQALKADVASALDASNLANASGALGRLRTGLAVARASLPPYDQRSYDLQVKDLETRLAALRADKPKAKFTFAKRSASSTPRTATPPTPPVAPAPAPAAAPAAPALPVTTYTLSSQSHTRLTPDAYTPAPGSSYTLTLSDLTSCVIDLRPSPASTAVLTSLHARDLRDCVVLAPPMAGSAMLSDVTRCVVLVGAQQFRLHTTRDTVVMLYVPSLPVIEGCDGVMVGAYPGSLGDVPAAENQHDQIQDFDWVRGGPSPHWRVLTAEEAAAAETALLATASADADAESTLQSIPCIQSRTS</sequence>
<dbReference type="AlphaFoldDB" id="A0A427XZV0"/>
<comment type="subcellular location">
    <subcellularLocation>
        <location evidence="1">Cytoplasm</location>
    </subcellularLocation>
</comment>
<comment type="caution">
    <text evidence="6">The sequence shown here is derived from an EMBL/GenBank/DDBJ whole genome shotgun (WGS) entry which is preliminary data.</text>
</comment>
<dbReference type="GO" id="GO:0007021">
    <property type="term" value="P:tubulin complex assembly"/>
    <property type="evidence" value="ECO:0007669"/>
    <property type="project" value="TreeGrafter"/>
</dbReference>
<protein>
    <recommendedName>
        <fullName evidence="5">C-CAP/cofactor C-like domain-containing protein</fullName>
    </recommendedName>
</protein>
<dbReference type="InterPro" id="IPR016098">
    <property type="entry name" value="CAP/MinC_C"/>
</dbReference>
<dbReference type="GO" id="GO:0005737">
    <property type="term" value="C:cytoplasm"/>
    <property type="evidence" value="ECO:0007669"/>
    <property type="project" value="UniProtKB-SubCell"/>
</dbReference>
<dbReference type="InterPro" id="IPR017901">
    <property type="entry name" value="C-CAP_CF_C-like"/>
</dbReference>